<evidence type="ECO:0000256" key="9">
    <source>
        <dbReference type="ARBA" id="ARBA00049244"/>
    </source>
</evidence>
<dbReference type="Gene3D" id="2.40.50.140">
    <property type="entry name" value="Nucleic acid-binding proteins"/>
    <property type="match status" value="1"/>
</dbReference>
<dbReference type="InterPro" id="IPR041931">
    <property type="entry name" value="DNA_pol3_alpha_thumb_dom"/>
</dbReference>
<proteinExistence type="predicted"/>
<comment type="catalytic activity">
    <reaction evidence="9">
        <text>DNA(n) + a 2'-deoxyribonucleoside 5'-triphosphate = DNA(n+1) + diphosphate</text>
        <dbReference type="Rhea" id="RHEA:22508"/>
        <dbReference type="Rhea" id="RHEA-COMP:17339"/>
        <dbReference type="Rhea" id="RHEA-COMP:17340"/>
        <dbReference type="ChEBI" id="CHEBI:33019"/>
        <dbReference type="ChEBI" id="CHEBI:61560"/>
        <dbReference type="ChEBI" id="CHEBI:173112"/>
        <dbReference type="EC" id="2.7.7.7"/>
    </reaction>
</comment>
<gene>
    <name evidence="11" type="primary">dnaE</name>
    <name evidence="11" type="ORF">MAF45_09350</name>
</gene>
<keyword evidence="7" id="KW-0235">DNA replication</keyword>
<evidence type="ECO:0000256" key="4">
    <source>
        <dbReference type="ARBA" id="ARBA00022490"/>
    </source>
</evidence>
<evidence type="ECO:0000256" key="6">
    <source>
        <dbReference type="ARBA" id="ARBA00022695"/>
    </source>
</evidence>
<dbReference type="PANTHER" id="PTHR32294">
    <property type="entry name" value="DNA POLYMERASE III SUBUNIT ALPHA"/>
    <property type="match status" value="1"/>
</dbReference>
<evidence type="ECO:0000313" key="11">
    <source>
        <dbReference type="EMBL" id="MCG5031643.1"/>
    </source>
</evidence>
<protein>
    <recommendedName>
        <fullName evidence="3">DNA polymerase III subunit alpha</fullName>
        <ecNumber evidence="2">2.7.7.7</ecNumber>
    </recommendedName>
</protein>
<accession>A0ABS9MUF1</accession>
<evidence type="ECO:0000256" key="3">
    <source>
        <dbReference type="ARBA" id="ARBA00019114"/>
    </source>
</evidence>
<dbReference type="SMART" id="SM00481">
    <property type="entry name" value="POLIIIAc"/>
    <property type="match status" value="1"/>
</dbReference>
<reference evidence="11 12" key="1">
    <citation type="submission" date="2022-02" db="EMBL/GenBank/DDBJ databases">
        <title>Mesosutterella porci, a novel member of the family Sutterellaceae from pig feces.</title>
        <authorList>
            <person name="Wylensek D."/>
            <person name="Clavel T."/>
        </authorList>
    </citation>
    <scope>NUCLEOTIDE SEQUENCE [LARGE SCALE GENOMIC DNA]</scope>
    <source>
        <strain evidence="12">oilRF-744-wt-GAM-9</strain>
    </source>
</reference>
<dbReference type="SUPFAM" id="SSF89550">
    <property type="entry name" value="PHP domain-like"/>
    <property type="match status" value="1"/>
</dbReference>
<dbReference type="EMBL" id="JAKNCT010000011">
    <property type="protein sequence ID" value="MCG5031643.1"/>
    <property type="molecule type" value="Genomic_DNA"/>
</dbReference>
<dbReference type="InterPro" id="IPR029460">
    <property type="entry name" value="DNAPol_HHH"/>
</dbReference>
<dbReference type="Pfam" id="PF07733">
    <property type="entry name" value="DNA_pol3_alpha"/>
    <property type="match status" value="1"/>
</dbReference>
<dbReference type="Gene3D" id="1.10.150.870">
    <property type="match status" value="1"/>
</dbReference>
<evidence type="ECO:0000256" key="2">
    <source>
        <dbReference type="ARBA" id="ARBA00012417"/>
    </source>
</evidence>
<dbReference type="InterPro" id="IPR016195">
    <property type="entry name" value="Pol/histidinol_Pase-like"/>
</dbReference>
<dbReference type="Pfam" id="PF14579">
    <property type="entry name" value="HHH_6"/>
    <property type="match status" value="1"/>
</dbReference>
<organism evidence="11 12">
    <name type="scientific">Mesosutterella porci</name>
    <dbReference type="NCBI Taxonomy" id="2915351"/>
    <lineage>
        <taxon>Bacteria</taxon>
        <taxon>Pseudomonadati</taxon>
        <taxon>Pseudomonadota</taxon>
        <taxon>Betaproteobacteria</taxon>
        <taxon>Burkholderiales</taxon>
        <taxon>Sutterellaceae</taxon>
        <taxon>Mesosutterella</taxon>
    </lineage>
</organism>
<keyword evidence="12" id="KW-1185">Reference proteome</keyword>
<dbReference type="NCBIfam" id="NF004226">
    <property type="entry name" value="PRK05673.1"/>
    <property type="match status" value="1"/>
</dbReference>
<dbReference type="Proteomes" id="UP001297600">
    <property type="component" value="Unassembled WGS sequence"/>
</dbReference>
<feature type="domain" description="Polymerase/histidinol phosphatase N-terminal" evidence="10">
    <location>
        <begin position="6"/>
        <end position="73"/>
    </location>
</feature>
<dbReference type="CDD" id="cd04485">
    <property type="entry name" value="DnaE_OBF"/>
    <property type="match status" value="1"/>
</dbReference>
<evidence type="ECO:0000313" key="12">
    <source>
        <dbReference type="Proteomes" id="UP001297600"/>
    </source>
</evidence>
<dbReference type="InterPro" id="IPR004365">
    <property type="entry name" value="NA-bd_OB_tRNA"/>
</dbReference>
<dbReference type="EC" id="2.7.7.7" evidence="2"/>
<dbReference type="Pfam" id="PF17657">
    <property type="entry name" value="DNA_pol3_finger"/>
    <property type="match status" value="1"/>
</dbReference>
<evidence type="ECO:0000256" key="8">
    <source>
        <dbReference type="ARBA" id="ARBA00022932"/>
    </source>
</evidence>
<dbReference type="InterPro" id="IPR012340">
    <property type="entry name" value="NA-bd_OB-fold"/>
</dbReference>
<keyword evidence="5 11" id="KW-0808">Transferase</keyword>
<dbReference type="InterPro" id="IPR011708">
    <property type="entry name" value="DNA_pol3_alpha_NTPase_dom"/>
</dbReference>
<dbReference type="InterPro" id="IPR049821">
    <property type="entry name" value="PolIIIA_DnaE1_PHP"/>
</dbReference>
<evidence type="ECO:0000256" key="5">
    <source>
        <dbReference type="ARBA" id="ARBA00022679"/>
    </source>
</evidence>
<dbReference type="Gene3D" id="1.10.10.1600">
    <property type="entry name" value="Bacterial DNA polymerase III alpha subunit, thumb domain"/>
    <property type="match status" value="1"/>
</dbReference>
<dbReference type="Gene3D" id="3.20.20.140">
    <property type="entry name" value="Metal-dependent hydrolases"/>
    <property type="match status" value="1"/>
</dbReference>
<dbReference type="CDD" id="cd07433">
    <property type="entry name" value="PHP_PolIIIA_DnaE1"/>
    <property type="match status" value="1"/>
</dbReference>
<comment type="caution">
    <text evidence="11">The sequence shown here is derived from an EMBL/GenBank/DDBJ whole genome shotgun (WGS) entry which is preliminary data.</text>
</comment>
<keyword evidence="8" id="KW-0239">DNA-directed DNA polymerase</keyword>
<keyword evidence="4" id="KW-0963">Cytoplasm</keyword>
<dbReference type="InterPro" id="IPR004805">
    <property type="entry name" value="DnaE2/DnaE/PolC"/>
</dbReference>
<evidence type="ECO:0000256" key="7">
    <source>
        <dbReference type="ARBA" id="ARBA00022705"/>
    </source>
</evidence>
<dbReference type="RefSeq" id="WP_237979871.1">
    <property type="nucleotide sequence ID" value="NZ_JAKNCT010000011.1"/>
</dbReference>
<dbReference type="NCBIfam" id="TIGR00594">
    <property type="entry name" value="polc"/>
    <property type="match status" value="1"/>
</dbReference>
<dbReference type="InterPro" id="IPR003141">
    <property type="entry name" value="Pol/His_phosphatase_N"/>
</dbReference>
<evidence type="ECO:0000259" key="10">
    <source>
        <dbReference type="SMART" id="SM00481"/>
    </source>
</evidence>
<sequence length="1165" mass="129976">MQPAFVHLRFHSEYSITDGIVRLSPAVNKMKEWGIGAFGLTDLMNMFGSVRFYEQCHKAGIKPILGSDLWITNDEDRQHPFRLTVYCMNHDGYHSLCVLLTRAWLENQVVKGRGEVRGEWLQGDGSKGLIALSGGPDGEVQSFFSRGKPERAREAALRLAGYFPDRFYLDLQRAGRPGDEAGVRFLCALAAQEGLPVVATHPVQFMEAKDFIAHEVRVCIAEGYTLADPRRPRLFTEDQYLKSPQEMIELFRDIPSAVANTVEIAKRCNVDGILSKPQLPLFETPEGMTLDDYIDKLAHEGLRERLEFLYPDEQTLKKESPRYLQRLEYELGIIKKMKFPGYFLIVQEFINWSKNHGVPVGPGRGSGAGSLVAYSLRITDIDPLHYNLLFERFLNPERVSMPDFDVDFCQWNRDKTIQHVKEKYGASAVSQIATFGAMKAKAIVRDVGRVLGMPYGKVDDLAKLIPAPPGQDVTLESAKQMEPDFAAAIAGDEQYQELMKLAMPLEGITRNLGMHAGGVLIAPGPLTNFCPLYNQDGAPENTISQFDKHDVENVGLVKFDFLGLTTLTIINKCVEYINKLHPETRFDLRRIPTDDPDTLRLFQEGNTTAVFQFESPGMRQLLRQAHPDRIEDLVALNALYRPGPMEMIPTYLARKSGREPVTYLDDRMSSVLQETYGIMVYQEQVMQVAQVIGGYTLGGADLLRRAMGKKLKQEMVRHRAIFVAGAAKNNVSEKVANEIFDLMAKFAGYGFNKSHAVAYSYVAYQTAYLKAHHTAAFMAANMCLILTESAKIHSFIEDLKLWGIRVLPPDINKSDWFFTVPDEKTVRYGLGGIKGVGEAFINSMMKEREENGPFKDLFSFCSRLKARDSAGMSRRALEALIKAGAFDSVDRDRAKLFGNLTQAMKAAADMVEFSGQGSLFGDASGAEAIVNWVPAEPWSKHEELLNEKEFIGFCLTGHLFDECRSEIRRFFPTTIQKVNAGGKGSAPKGKDAYRRRATVKIAGVVTNIRQIMGKSGKMGAVTLDDGTGSIEALCFSKVWDQFRDAFRTDEIAIVSGFSRWDEKNEAVSFVVDSATDMPRFRAEHLASLSVSLTEGADLDGLESLLKESEQKSSGCPVLFEISAGGSVGQMAVSRPQLVSAEQSILDRIAHVHGVEKVFFSYLNEQ</sequence>
<keyword evidence="6 11" id="KW-0548">Nucleotidyltransferase</keyword>
<dbReference type="GO" id="GO:0003887">
    <property type="term" value="F:DNA-directed DNA polymerase activity"/>
    <property type="evidence" value="ECO:0007669"/>
    <property type="project" value="UniProtKB-EC"/>
</dbReference>
<comment type="subcellular location">
    <subcellularLocation>
        <location evidence="1">Cytoplasm</location>
    </subcellularLocation>
</comment>
<dbReference type="Pfam" id="PF02811">
    <property type="entry name" value="PHP"/>
    <property type="match status" value="1"/>
</dbReference>
<dbReference type="InterPro" id="IPR004013">
    <property type="entry name" value="PHP_dom"/>
</dbReference>
<dbReference type="InterPro" id="IPR040982">
    <property type="entry name" value="DNA_pol3_finger"/>
</dbReference>
<evidence type="ECO:0000256" key="1">
    <source>
        <dbReference type="ARBA" id="ARBA00004496"/>
    </source>
</evidence>
<name>A0ABS9MUF1_9BURK</name>
<dbReference type="Pfam" id="PF01336">
    <property type="entry name" value="tRNA_anti-codon"/>
    <property type="match status" value="1"/>
</dbReference>
<dbReference type="PANTHER" id="PTHR32294:SF0">
    <property type="entry name" value="DNA POLYMERASE III SUBUNIT ALPHA"/>
    <property type="match status" value="1"/>
</dbReference>